<dbReference type="RefSeq" id="WP_152513237.1">
    <property type="nucleotide sequence ID" value="NZ_JAGGLL010000061.1"/>
</dbReference>
<name>A0ABS4K960_9CLOT</name>
<protein>
    <submittedName>
        <fullName evidence="1">GTPase involved in cell partitioning and DNA repair</fullName>
    </submittedName>
</protein>
<evidence type="ECO:0000313" key="1">
    <source>
        <dbReference type="EMBL" id="MBP2024320.1"/>
    </source>
</evidence>
<keyword evidence="2" id="KW-1185">Reference proteome</keyword>
<dbReference type="Proteomes" id="UP001519308">
    <property type="component" value="Unassembled WGS sequence"/>
</dbReference>
<evidence type="ECO:0000313" key="2">
    <source>
        <dbReference type="Proteomes" id="UP001519308"/>
    </source>
</evidence>
<comment type="caution">
    <text evidence="1">The sequence shown here is derived from an EMBL/GenBank/DDBJ whole genome shotgun (WGS) entry which is preliminary data.</text>
</comment>
<reference evidence="1 2" key="1">
    <citation type="submission" date="2021-03" db="EMBL/GenBank/DDBJ databases">
        <title>Genomic Encyclopedia of Type Strains, Phase IV (KMG-IV): sequencing the most valuable type-strain genomes for metagenomic binning, comparative biology and taxonomic classification.</title>
        <authorList>
            <person name="Goeker M."/>
        </authorList>
    </citation>
    <scope>NUCLEOTIDE SEQUENCE [LARGE SCALE GENOMIC DNA]</scope>
    <source>
        <strain evidence="1 2">DSM 28650</strain>
    </source>
</reference>
<sequence>MKTSFAKTFKNLSLGKFPKDEVFNKDTICEVKKEDETLIEKEEIFVINSFEDDYSSKNTSKLIARKELKEKYEVEIEKIEIYKNNFLTKIKEMTKIKDCPSPNKIDTPNSLYLVFS</sequence>
<organism evidence="1 2">
    <name type="scientific">Clostridium punense</name>
    <dbReference type="NCBI Taxonomy" id="1054297"/>
    <lineage>
        <taxon>Bacteria</taxon>
        <taxon>Bacillati</taxon>
        <taxon>Bacillota</taxon>
        <taxon>Clostridia</taxon>
        <taxon>Eubacteriales</taxon>
        <taxon>Clostridiaceae</taxon>
        <taxon>Clostridium</taxon>
    </lineage>
</organism>
<accession>A0ABS4K960</accession>
<dbReference type="EMBL" id="JAGGLL010000061">
    <property type="protein sequence ID" value="MBP2024320.1"/>
    <property type="molecule type" value="Genomic_DNA"/>
</dbReference>
<proteinExistence type="predicted"/>
<gene>
    <name evidence="1" type="ORF">J2Z44_004180</name>
</gene>